<dbReference type="PROSITE" id="PS00678">
    <property type="entry name" value="WD_REPEATS_1"/>
    <property type="match status" value="1"/>
</dbReference>
<feature type="repeat" description="WD" evidence="6">
    <location>
        <begin position="755"/>
        <end position="797"/>
    </location>
</feature>
<dbReference type="InterPro" id="IPR015943">
    <property type="entry name" value="WD40/YVTN_repeat-like_dom_sf"/>
</dbReference>
<evidence type="ECO:0000256" key="5">
    <source>
        <dbReference type="ARBA" id="ARBA00023242"/>
    </source>
</evidence>
<dbReference type="GO" id="GO:0006383">
    <property type="term" value="P:transcription by RNA polymerase III"/>
    <property type="evidence" value="ECO:0007669"/>
    <property type="project" value="TreeGrafter"/>
</dbReference>
<evidence type="ECO:0000256" key="7">
    <source>
        <dbReference type="SAM" id="MobiDB-lite"/>
    </source>
</evidence>
<keyword evidence="2 6" id="KW-0853">WD repeat</keyword>
<dbReference type="PANTHER" id="PTHR15052:SF2">
    <property type="entry name" value="GENERAL TRANSCRIPTION FACTOR 3C POLYPEPTIDE 2"/>
    <property type="match status" value="1"/>
</dbReference>
<feature type="compositionally biased region" description="Basic and acidic residues" evidence="7">
    <location>
        <begin position="45"/>
        <end position="59"/>
    </location>
</feature>
<evidence type="ECO:0000256" key="1">
    <source>
        <dbReference type="ARBA" id="ARBA00004123"/>
    </source>
</evidence>
<organism evidence="8 9">
    <name type="scientific">Xyrichtys novacula</name>
    <name type="common">Pearly razorfish</name>
    <name type="synonym">Hemipteronotus novacula</name>
    <dbReference type="NCBI Taxonomy" id="13765"/>
    <lineage>
        <taxon>Eukaryota</taxon>
        <taxon>Metazoa</taxon>
        <taxon>Chordata</taxon>
        <taxon>Craniata</taxon>
        <taxon>Vertebrata</taxon>
        <taxon>Euteleostomi</taxon>
        <taxon>Actinopterygii</taxon>
        <taxon>Neopterygii</taxon>
        <taxon>Teleostei</taxon>
        <taxon>Neoteleostei</taxon>
        <taxon>Acanthomorphata</taxon>
        <taxon>Eupercaria</taxon>
        <taxon>Labriformes</taxon>
        <taxon>Labridae</taxon>
        <taxon>Xyrichtys</taxon>
    </lineage>
</organism>
<feature type="compositionally biased region" description="Basic residues" evidence="7">
    <location>
        <begin position="106"/>
        <end position="130"/>
    </location>
</feature>
<proteinExistence type="predicted"/>
<feature type="compositionally biased region" description="Polar residues" evidence="7">
    <location>
        <begin position="1"/>
        <end position="25"/>
    </location>
</feature>
<evidence type="ECO:0000256" key="4">
    <source>
        <dbReference type="ARBA" id="ARBA00023163"/>
    </source>
</evidence>
<feature type="compositionally biased region" description="Basic residues" evidence="7">
    <location>
        <begin position="61"/>
        <end position="70"/>
    </location>
</feature>
<dbReference type="GO" id="GO:0005634">
    <property type="term" value="C:nucleus"/>
    <property type="evidence" value="ECO:0007669"/>
    <property type="project" value="UniProtKB-SubCell"/>
</dbReference>
<feature type="compositionally biased region" description="Basic residues" evidence="7">
    <location>
        <begin position="166"/>
        <end position="187"/>
    </location>
</feature>
<dbReference type="Gene3D" id="2.130.10.10">
    <property type="entry name" value="YVTN repeat-like/Quinoprotein amine dehydrogenase"/>
    <property type="match status" value="1"/>
</dbReference>
<dbReference type="GO" id="GO:0000127">
    <property type="term" value="C:transcription factor TFIIIC complex"/>
    <property type="evidence" value="ECO:0007669"/>
    <property type="project" value="TreeGrafter"/>
</dbReference>
<dbReference type="EMBL" id="OY660880">
    <property type="protein sequence ID" value="CAJ1077907.1"/>
    <property type="molecule type" value="Genomic_DNA"/>
</dbReference>
<feature type="compositionally biased region" description="Basic and acidic residues" evidence="7">
    <location>
        <begin position="276"/>
        <end position="285"/>
    </location>
</feature>
<evidence type="ECO:0000256" key="3">
    <source>
        <dbReference type="ARBA" id="ARBA00022737"/>
    </source>
</evidence>
<feature type="compositionally biased region" description="Basic and acidic residues" evidence="7">
    <location>
        <begin position="907"/>
        <end position="926"/>
    </location>
</feature>
<feature type="region of interest" description="Disordered" evidence="7">
    <location>
        <begin position="907"/>
        <end position="957"/>
    </location>
</feature>
<dbReference type="PANTHER" id="PTHR15052">
    <property type="entry name" value="RNA POLYMERASE III TRANSCRIPTION INITIATION FACTOR COMPLEX SUBUNIT"/>
    <property type="match status" value="1"/>
</dbReference>
<dbReference type="InterPro" id="IPR001680">
    <property type="entry name" value="WD40_rpt"/>
</dbReference>
<dbReference type="SMART" id="SM00320">
    <property type="entry name" value="WD40"/>
    <property type="match status" value="4"/>
</dbReference>
<keyword evidence="3" id="KW-0677">Repeat</keyword>
<comment type="subcellular location">
    <subcellularLocation>
        <location evidence="1">Nucleus</location>
    </subcellularLocation>
</comment>
<dbReference type="PROSITE" id="PS50294">
    <property type="entry name" value="WD_REPEATS_REGION"/>
    <property type="match status" value="1"/>
</dbReference>
<keyword evidence="5" id="KW-0539">Nucleus</keyword>
<dbReference type="InterPro" id="IPR019775">
    <property type="entry name" value="WD40_repeat_CS"/>
</dbReference>
<dbReference type="Pfam" id="PF00400">
    <property type="entry name" value="WD40"/>
    <property type="match status" value="1"/>
</dbReference>
<evidence type="ECO:0000313" key="9">
    <source>
        <dbReference type="Proteomes" id="UP001178508"/>
    </source>
</evidence>
<reference evidence="8" key="1">
    <citation type="submission" date="2023-08" db="EMBL/GenBank/DDBJ databases">
        <authorList>
            <person name="Alioto T."/>
            <person name="Alioto T."/>
            <person name="Gomez Garrido J."/>
        </authorList>
    </citation>
    <scope>NUCLEOTIDE SEQUENCE</scope>
</reference>
<feature type="compositionally biased region" description="Polar residues" evidence="7">
    <location>
        <begin position="344"/>
        <end position="360"/>
    </location>
</feature>
<keyword evidence="9" id="KW-1185">Reference proteome</keyword>
<dbReference type="Proteomes" id="UP001178508">
    <property type="component" value="Chromosome 17"/>
</dbReference>
<feature type="compositionally biased region" description="Basic residues" evidence="7">
    <location>
        <begin position="226"/>
        <end position="243"/>
    </location>
</feature>
<dbReference type="InterPro" id="IPR052416">
    <property type="entry name" value="GTF3C_component"/>
</dbReference>
<feature type="compositionally biased region" description="Low complexity" evidence="7">
    <location>
        <begin position="934"/>
        <end position="947"/>
    </location>
</feature>
<name>A0AAV1GW94_XYRNO</name>
<accession>A0AAV1GW94</accession>
<sequence>MDPSDSGQGQETPSEQNSELTLSSRGRQRKPNSRYKDFETEDTCDVEKKSPRRSSEGGRRAAAKRTPTKRAKADDDTQQTADEVKETNDTTLQVSDGITAEETPIKTKRARQTKRTPVRKTPAKKTPAKRAKVDNDAQQTADEVKETNDTTLQESDGIAAEETPLKTKKARQTKRTPVRKTPAKKTPAKSAKVDNDAQQTADEVKETDDTTLQESDGIAARETPLKTKKARQTKRTPVRKTPAKKTPVTDGDLQTVEGGVTDAAQQENGTPKPKRKNVEKQHVQEVEPAPEPTPCEEEEEVQTGGRRRRGAAKAALKYLHSLAQEEFNSPSDDAASHPRRKNDSTPTEASTLAAQKTPKGSSFYIPEGRKGQKRKHQASDASDDEDFVPDAKEMEEEEEVDGEDEECEEEAEDSDSEMWMVSLSVLQPSINTTGRGTNGLPNNMMLPVWTCTETTKKFREEHHSSWVFPEWVPSVSHWHPVPESDLEKYLPQELQSAAFKVSREGLKQESPLQRLNRFTALPPHPDRWDMVLFTGGPVWTIEWCPTPDGAPVSQYIALACHREMDEKHHVNKIYSGHGLVQLWEIGKLDISSRPDFTPALSYGLAQDKGFIWKLKWCPAGGWEPPNCDKEAPLLPRLGLLAVATSTSVVTIYSLPHPEALLSNKKPTHSVSFYPPPLVLQAEGVLTLKLGSFKAPRQEQSGQVLSMDWLPVKPHNIMAIGFYDGVVGLWDLSSKTGLLRVRESDTSLSLLPYRCLLAHNHAVRALSFFPASRHLLVTAGDDRYLKTWDLRRLQDPITVLKRHLTNEVYWPLNSIGILWAQDNAYSASGLHGVHYADHFVRTLFPIPRTSSLWSISFSDWMNSVVTADGFGEVILSMLPRINDVPYVKRSKDRRFPVYLTSMVPYEKEGEQEMRGVEEEDKKGHAVEEQEEGETEGLNGSEGGNNNENGEGGGIARKDKTPSLCVHKYKETAKKYFLHHTDNNMMTFFKAEKRAVWKRMIDTEQKAKLNLDEVTLGALHKVCFNPNMLCHTWLASGGQSGLVRLNCLSGLTTPETRELINPSQAEYRDLCSAEDKNNAVQTVTEELQQDINVSTASECGL</sequence>
<dbReference type="PROSITE" id="PS50082">
    <property type="entry name" value="WD_REPEATS_2"/>
    <property type="match status" value="1"/>
</dbReference>
<evidence type="ECO:0000256" key="2">
    <source>
        <dbReference type="ARBA" id="ARBA00022574"/>
    </source>
</evidence>
<evidence type="ECO:0000313" key="8">
    <source>
        <dbReference type="EMBL" id="CAJ1077907.1"/>
    </source>
</evidence>
<dbReference type="AlphaFoldDB" id="A0AAV1GW94"/>
<feature type="compositionally biased region" description="Acidic residues" evidence="7">
    <location>
        <begin position="381"/>
        <end position="416"/>
    </location>
</feature>
<protein>
    <submittedName>
        <fullName evidence="8">General transcription factor 3C polypeptide 2</fullName>
    </submittedName>
</protein>
<feature type="region of interest" description="Disordered" evidence="7">
    <location>
        <begin position="1"/>
        <end position="417"/>
    </location>
</feature>
<dbReference type="SUPFAM" id="SSF50978">
    <property type="entry name" value="WD40 repeat-like"/>
    <property type="match status" value="1"/>
</dbReference>
<keyword evidence="4" id="KW-0804">Transcription</keyword>
<evidence type="ECO:0000256" key="6">
    <source>
        <dbReference type="PROSITE-ProRule" id="PRU00221"/>
    </source>
</evidence>
<dbReference type="InterPro" id="IPR036322">
    <property type="entry name" value="WD40_repeat_dom_sf"/>
</dbReference>
<gene>
    <name evidence="8" type="ORF">XNOV1_A005386</name>
</gene>